<evidence type="ECO:0000256" key="1">
    <source>
        <dbReference type="SAM" id="MobiDB-lite"/>
    </source>
</evidence>
<protein>
    <recommendedName>
        <fullName evidence="4">T9SS C-terminal target domain-containing protein</fullName>
    </recommendedName>
</protein>
<organism evidence="3">
    <name type="scientific">Bacteroides intestinalis</name>
    <dbReference type="NCBI Taxonomy" id="329854"/>
    <lineage>
        <taxon>Bacteria</taxon>
        <taxon>Pseudomonadati</taxon>
        <taxon>Bacteroidota</taxon>
        <taxon>Bacteroidia</taxon>
        <taxon>Bacteroidales</taxon>
        <taxon>Bacteroidaceae</taxon>
        <taxon>Bacteroides</taxon>
    </lineage>
</organism>
<dbReference type="InterPro" id="IPR026444">
    <property type="entry name" value="Secre_tail"/>
</dbReference>
<feature type="signal peptide" evidence="2">
    <location>
        <begin position="1"/>
        <end position="20"/>
    </location>
</feature>
<dbReference type="NCBIfam" id="TIGR04183">
    <property type="entry name" value="Por_Secre_tail"/>
    <property type="match status" value="1"/>
</dbReference>
<dbReference type="RefSeq" id="WP_138292268.1">
    <property type="nucleotide sequence ID" value="NZ_BAABZC010000002.1"/>
</dbReference>
<dbReference type="AlphaFoldDB" id="A0A6N2TZ38"/>
<reference evidence="3" key="1">
    <citation type="submission" date="2019-11" db="EMBL/GenBank/DDBJ databases">
        <authorList>
            <person name="Feng L."/>
        </authorList>
    </citation>
    <scope>NUCLEOTIDE SEQUENCE</scope>
    <source>
        <strain evidence="3">BintestinalisLFYP9</strain>
    </source>
</reference>
<gene>
    <name evidence="3" type="ORF">BILFYP9_01711</name>
</gene>
<evidence type="ECO:0000256" key="2">
    <source>
        <dbReference type="SAM" id="SignalP"/>
    </source>
</evidence>
<name>A0A6N2TZ38_9BACE</name>
<proteinExistence type="predicted"/>
<feature type="region of interest" description="Disordered" evidence="1">
    <location>
        <begin position="274"/>
        <end position="295"/>
    </location>
</feature>
<keyword evidence="2" id="KW-0732">Signal</keyword>
<evidence type="ECO:0000313" key="3">
    <source>
        <dbReference type="EMBL" id="VYT08506.1"/>
    </source>
</evidence>
<dbReference type="EMBL" id="CACRSU010000017">
    <property type="protein sequence ID" value="VYT08506.1"/>
    <property type="molecule type" value="Genomic_DNA"/>
</dbReference>
<evidence type="ECO:0008006" key="4">
    <source>
        <dbReference type="Google" id="ProtNLM"/>
    </source>
</evidence>
<accession>A0A6N2TZ38</accession>
<sequence length="381" mass="44296">MGKILCTVLVGFLFPLCVYSQTLNTSYNLPRSGDKLMKCQITTIQPNKGGSQQVWNFTDIKLQDANYELKYEAQGNDTIIATEHRTMYYYQKSGDSLFCIGYENPTTFIIYQKPELLLAFPISQGHTVYDYFEGKGNYCNYLDIHLRGKTTITADASGKLILPDGDTIQNVLRTYTHKNIHQQMQPQKKSDNSSCIDTIPFTINKDSIDYLIANDSVHIEIEIWRWYASGYRYPIFETIKSTTYKVETPYEHFTTSFAYMPSEQYYDLPHDAENQRQREIKQQEKDWKKERDNKDTPNIPIDYQIQVYNNDLQVYYELKESSNISIILYNIQGEQLSAIQKYNQSSGVYNEIIKIGGYPKGKYILQIVVGNKKYGEKIIKK</sequence>
<feature type="chain" id="PRO_5027076476" description="T9SS C-terminal target domain-containing protein" evidence="2">
    <location>
        <begin position="21"/>
        <end position="381"/>
    </location>
</feature>